<gene>
    <name evidence="1" type="ORF">POT9AD_1744</name>
</gene>
<evidence type="ECO:0000313" key="1">
    <source>
        <dbReference type="EMBL" id="VDN62724.1"/>
    </source>
</evidence>
<reference evidence="1" key="1">
    <citation type="submission" date="2018-11" db="EMBL/GenBank/DDBJ databases">
        <authorList>
            <consortium name="Genoscope - CEA"/>
            <person name="William W."/>
        </authorList>
    </citation>
    <scope>NUCLEOTIDE SEQUENCE [LARGE SCALE GENOMIC DNA]</scope>
    <source>
        <strain evidence="1">T9AD</strain>
    </source>
</reference>
<sequence length="95" mass="11043">MKKLITLVILGLLAVLYIGYYESLGDAEVNKVFFIKKSPTLQIKFRHLFANDADDTPLEKLTSEQRKQVIDYCKYRLGIETALNNQDELEMCKQR</sequence>
<proteinExistence type="predicted"/>
<name>A0A653B244_ECTOL</name>
<protein>
    <submittedName>
        <fullName evidence="1">Uncharacterized protein</fullName>
    </submittedName>
</protein>
<dbReference type="EMBL" id="LR130779">
    <property type="protein sequence ID" value="VDN62724.1"/>
    <property type="molecule type" value="Genomic_DNA"/>
</dbReference>
<dbReference type="OrthoDB" id="6901203at2"/>
<organism evidence="1">
    <name type="scientific">Ectopseudomonas oleovorans</name>
    <name type="common">Pseudomonas oleovorans</name>
    <dbReference type="NCBI Taxonomy" id="301"/>
    <lineage>
        <taxon>Bacteria</taxon>
        <taxon>Pseudomonadati</taxon>
        <taxon>Pseudomonadota</taxon>
        <taxon>Gammaproteobacteria</taxon>
        <taxon>Pseudomonadales</taxon>
        <taxon>Pseudomonadaceae</taxon>
        <taxon>Ectopseudomonas</taxon>
    </lineage>
</organism>
<dbReference type="AlphaFoldDB" id="A0A653B244"/>
<accession>A0A653B244</accession>